<feature type="compositionally biased region" description="Basic and acidic residues" evidence="2">
    <location>
        <begin position="138"/>
        <end position="159"/>
    </location>
</feature>
<gene>
    <name evidence="3" type="ORF">ACET3X_009646</name>
</gene>
<feature type="compositionally biased region" description="Low complexity" evidence="2">
    <location>
        <begin position="728"/>
        <end position="739"/>
    </location>
</feature>
<comment type="caution">
    <text evidence="3">The sequence shown here is derived from an EMBL/GenBank/DDBJ whole genome shotgun (WGS) entry which is preliminary data.</text>
</comment>
<evidence type="ECO:0000313" key="3">
    <source>
        <dbReference type="EMBL" id="KAL1791895.1"/>
    </source>
</evidence>
<feature type="compositionally biased region" description="Polar residues" evidence="2">
    <location>
        <begin position="274"/>
        <end position="289"/>
    </location>
</feature>
<dbReference type="RefSeq" id="XP_069302479.1">
    <property type="nucleotide sequence ID" value="XM_069455784.1"/>
</dbReference>
<feature type="compositionally biased region" description="Polar residues" evidence="2">
    <location>
        <begin position="63"/>
        <end position="76"/>
    </location>
</feature>
<feature type="region of interest" description="Disordered" evidence="2">
    <location>
        <begin position="724"/>
        <end position="748"/>
    </location>
</feature>
<evidence type="ECO:0008006" key="5">
    <source>
        <dbReference type="Google" id="ProtNLM"/>
    </source>
</evidence>
<evidence type="ECO:0000313" key="4">
    <source>
        <dbReference type="Proteomes" id="UP001578633"/>
    </source>
</evidence>
<keyword evidence="1" id="KW-0175">Coiled coil</keyword>
<dbReference type="EMBL" id="JBHGVX010000010">
    <property type="protein sequence ID" value="KAL1791895.1"/>
    <property type="molecule type" value="Genomic_DNA"/>
</dbReference>
<keyword evidence="4" id="KW-1185">Reference proteome</keyword>
<feature type="compositionally biased region" description="Basic and acidic residues" evidence="2">
    <location>
        <begin position="210"/>
        <end position="239"/>
    </location>
</feature>
<feature type="coiled-coil region" evidence="1">
    <location>
        <begin position="302"/>
        <end position="426"/>
    </location>
</feature>
<feature type="region of interest" description="Disordered" evidence="2">
    <location>
        <begin position="1"/>
        <end position="85"/>
    </location>
</feature>
<feature type="coiled-coil region" evidence="1">
    <location>
        <begin position="483"/>
        <end position="517"/>
    </location>
</feature>
<feature type="compositionally biased region" description="Basic and acidic residues" evidence="2">
    <location>
        <begin position="178"/>
        <end position="196"/>
    </location>
</feature>
<proteinExistence type="predicted"/>
<evidence type="ECO:0000256" key="1">
    <source>
        <dbReference type="SAM" id="Coils"/>
    </source>
</evidence>
<feature type="compositionally biased region" description="Basic and acidic residues" evidence="2">
    <location>
        <begin position="1"/>
        <end position="11"/>
    </location>
</feature>
<feature type="region of interest" description="Disordered" evidence="2">
    <location>
        <begin position="606"/>
        <end position="631"/>
    </location>
</feature>
<feature type="region of interest" description="Disordered" evidence="2">
    <location>
        <begin position="110"/>
        <end position="241"/>
    </location>
</feature>
<name>A0ABR3U627_9PLEO</name>
<feature type="compositionally biased region" description="Basic and acidic residues" evidence="2">
    <location>
        <begin position="33"/>
        <end position="43"/>
    </location>
</feature>
<sequence length="867" mass="99113">MSDKARQKPWDDPAEIGVDNEPTLQNSLNEDADTMHGKEKEQNEVVPSSRIAEEHTRKEEQITTRPTLRASVSSFAAPTRASEAKKNEKIELAQFIKKGSLGKELPGWTSSAIPLQPASVPVGRHPSLKRHSIPRPNLAKDHAGTAEFSSRIEKRRETRSQSLVSAVSDGSAEEEEIGERLEEPRVIENEALEKQLPEQQTQVEEEVQKEEEPLVHDEKELGEMEASPKKEPPEYHIEESEVELEVSQEPSSTLIGDSTALALEEVHVKIPESQIETPQDQVESMSQSITKEDGTGTAVISADNNDTALDEIAAEKEELRHELAQAEAQRDEAMRQCETVQQDLETVKDDTKKLKEENNKLITQLRESQNLIAARNAREPNLPALEAIEAENRRLRMAVDKKEKERSDANACCRNLDDQLRDAQEKLSHQVTSIKQLCHIFDAMSRTVSRGEDIPLPHTQALNEGLAQASEIETLKIKITLLVKTFGEDLKKEQNKNRELERQVADLKYEITQLDKSLVAQKRELLIPSLQSPLLSPEMTLDRNEFKDYYQQERQKRKEVELELSKAEKLLSHLHPKNEKLQSDLAKAQEELANLRPKADRLEKVAEGWKEDSEEKKSQLEKRTDAFETSSNQQRQETLKYIRDYYRKIKDEAYWEVEGLHKKLATEEESRRAIERDFAQAKVENARLADGVTRLRKMNKKRNADIGKIQESIVYGEGFPDLSDEDYSSSSASTSTSSSPTNPLDRVRRRVPIPRCHLPTAINARNAKIAAYMQELQNVREQELFNVSAKPSTFFNHRIDMGRKDIMEKVREWKMGDSYPPKKPEWGEVRRKSAWERWDGETWAKECAQGNDIEMLKKCGLWNEAWD</sequence>
<evidence type="ECO:0000256" key="2">
    <source>
        <dbReference type="SAM" id="MobiDB-lite"/>
    </source>
</evidence>
<feature type="compositionally biased region" description="Basic and acidic residues" evidence="2">
    <location>
        <begin position="51"/>
        <end position="62"/>
    </location>
</feature>
<accession>A0ABR3U627</accession>
<reference evidence="3 4" key="1">
    <citation type="submission" date="2024-09" db="EMBL/GenBank/DDBJ databases">
        <title>T2T genomes of carrot and Alternaria dauci and their utility for understanding host-pathogen interaction during carrot leaf blight disease.</title>
        <authorList>
            <person name="Liu W."/>
            <person name="Xu S."/>
            <person name="Ou C."/>
            <person name="Liu X."/>
            <person name="Zhuang F."/>
            <person name="Deng X.W."/>
        </authorList>
    </citation>
    <scope>NUCLEOTIDE SEQUENCE [LARGE SCALE GENOMIC DNA]</scope>
    <source>
        <strain evidence="3 4">A2016</strain>
    </source>
</reference>
<feature type="compositionally biased region" description="Basic and acidic residues" evidence="2">
    <location>
        <begin position="606"/>
        <end position="626"/>
    </location>
</feature>
<dbReference type="GeneID" id="96089968"/>
<protein>
    <recommendedName>
        <fullName evidence="5">Spindle pole body-associated protein cut12 domain-containing protein</fullName>
    </recommendedName>
</protein>
<organism evidence="3 4">
    <name type="scientific">Alternaria dauci</name>
    <dbReference type="NCBI Taxonomy" id="48095"/>
    <lineage>
        <taxon>Eukaryota</taxon>
        <taxon>Fungi</taxon>
        <taxon>Dikarya</taxon>
        <taxon>Ascomycota</taxon>
        <taxon>Pezizomycotina</taxon>
        <taxon>Dothideomycetes</taxon>
        <taxon>Pleosporomycetidae</taxon>
        <taxon>Pleosporales</taxon>
        <taxon>Pleosporineae</taxon>
        <taxon>Pleosporaceae</taxon>
        <taxon>Alternaria</taxon>
        <taxon>Alternaria sect. Porri</taxon>
    </lineage>
</organism>
<dbReference type="Proteomes" id="UP001578633">
    <property type="component" value="Chromosome 10"/>
</dbReference>
<feature type="region of interest" description="Disordered" evidence="2">
    <location>
        <begin position="271"/>
        <end position="296"/>
    </location>
</feature>